<evidence type="ECO:0000256" key="6">
    <source>
        <dbReference type="ARBA" id="ARBA00023141"/>
    </source>
</evidence>
<dbReference type="PRINTS" id="PR01100">
    <property type="entry name" value="SHIKIMTKNASE"/>
</dbReference>
<feature type="binding site" evidence="7">
    <location>
        <position position="117"/>
    </location>
    <ligand>
        <name>ATP</name>
        <dbReference type="ChEBI" id="CHEBI:30616"/>
    </ligand>
</feature>
<dbReference type="HAMAP" id="MF_00109">
    <property type="entry name" value="Shikimate_kinase"/>
    <property type="match status" value="1"/>
</dbReference>
<dbReference type="Proteomes" id="UP000824263">
    <property type="component" value="Unassembled WGS sequence"/>
</dbReference>
<keyword evidence="5 7" id="KW-0067">ATP-binding</keyword>
<dbReference type="EMBL" id="DXGF01000164">
    <property type="protein sequence ID" value="HIW84538.1"/>
    <property type="molecule type" value="Genomic_DNA"/>
</dbReference>
<reference evidence="8" key="1">
    <citation type="journal article" date="2021" name="PeerJ">
        <title>Extensive microbial diversity within the chicken gut microbiome revealed by metagenomics and culture.</title>
        <authorList>
            <person name="Gilroy R."/>
            <person name="Ravi A."/>
            <person name="Getino M."/>
            <person name="Pursley I."/>
            <person name="Horton D.L."/>
            <person name="Alikhan N.F."/>
            <person name="Baker D."/>
            <person name="Gharbi K."/>
            <person name="Hall N."/>
            <person name="Watson M."/>
            <person name="Adriaenssens E.M."/>
            <person name="Foster-Nyarko E."/>
            <person name="Jarju S."/>
            <person name="Secka A."/>
            <person name="Antonio M."/>
            <person name="Oren A."/>
            <person name="Chaudhuri R.R."/>
            <person name="La Ragione R."/>
            <person name="Hildebrand F."/>
            <person name="Pallen M.J."/>
        </authorList>
    </citation>
    <scope>NUCLEOTIDE SEQUENCE</scope>
    <source>
        <strain evidence="8">ChiSxjej1B13-11762</strain>
    </source>
</reference>
<keyword evidence="3 7" id="KW-0547">Nucleotide-binding</keyword>
<evidence type="ECO:0000256" key="1">
    <source>
        <dbReference type="ARBA" id="ARBA00022605"/>
    </source>
</evidence>
<accession>A0A9D1UEP1</accession>
<dbReference type="GO" id="GO:0008652">
    <property type="term" value="P:amino acid biosynthetic process"/>
    <property type="evidence" value="ECO:0007669"/>
    <property type="project" value="UniProtKB-KW"/>
</dbReference>
<name>A0A9D1UEP1_9FIRM</name>
<keyword evidence="4 7" id="KW-0418">Kinase</keyword>
<evidence type="ECO:0000313" key="9">
    <source>
        <dbReference type="Proteomes" id="UP000824263"/>
    </source>
</evidence>
<dbReference type="GO" id="GO:0009423">
    <property type="term" value="P:chorismate biosynthetic process"/>
    <property type="evidence" value="ECO:0007669"/>
    <property type="project" value="UniProtKB-UniRule"/>
</dbReference>
<evidence type="ECO:0000256" key="2">
    <source>
        <dbReference type="ARBA" id="ARBA00022679"/>
    </source>
</evidence>
<dbReference type="SUPFAM" id="SSF52540">
    <property type="entry name" value="P-loop containing nucleoside triphosphate hydrolases"/>
    <property type="match status" value="1"/>
</dbReference>
<feature type="binding site" evidence="7">
    <location>
        <position position="134"/>
    </location>
    <ligand>
        <name>substrate</name>
    </ligand>
</feature>
<evidence type="ECO:0000256" key="5">
    <source>
        <dbReference type="ARBA" id="ARBA00022840"/>
    </source>
</evidence>
<comment type="catalytic activity">
    <reaction evidence="7">
        <text>shikimate + ATP = 3-phosphoshikimate + ADP + H(+)</text>
        <dbReference type="Rhea" id="RHEA:13121"/>
        <dbReference type="ChEBI" id="CHEBI:15378"/>
        <dbReference type="ChEBI" id="CHEBI:30616"/>
        <dbReference type="ChEBI" id="CHEBI:36208"/>
        <dbReference type="ChEBI" id="CHEBI:145989"/>
        <dbReference type="ChEBI" id="CHEBI:456216"/>
        <dbReference type="EC" id="2.7.1.71"/>
    </reaction>
</comment>
<evidence type="ECO:0000256" key="4">
    <source>
        <dbReference type="ARBA" id="ARBA00022777"/>
    </source>
</evidence>
<comment type="caution">
    <text evidence="7">Lacks conserved residue(s) required for the propagation of feature annotation.</text>
</comment>
<dbReference type="PANTHER" id="PTHR21087:SF16">
    <property type="entry name" value="SHIKIMATE KINASE 1, CHLOROPLASTIC"/>
    <property type="match status" value="1"/>
</dbReference>
<feature type="binding site" evidence="7">
    <location>
        <position position="16"/>
    </location>
    <ligand>
        <name>Mg(2+)</name>
        <dbReference type="ChEBI" id="CHEBI:18420"/>
    </ligand>
</feature>
<sequence>MNDNIILIGMPAAGKSTVGVIIAKRMGYSFIDVDLLIQEEEGKLLKEIIAEKGIKGFLEVEERINAGLKAERTVISPGGSVVYCEKAMRHYKQIGTILYLKASYETIDRRLKNARSRGVVLREGQTLRDLYQERVVLFEKYADITVCEDGLRLDETIEKVFETLQKS</sequence>
<dbReference type="InterPro" id="IPR031322">
    <property type="entry name" value="Shikimate/glucono_kinase"/>
</dbReference>
<dbReference type="InterPro" id="IPR000623">
    <property type="entry name" value="Shikimate_kinase/TSH1"/>
</dbReference>
<keyword evidence="7" id="KW-0460">Magnesium</keyword>
<comment type="subcellular location">
    <subcellularLocation>
        <location evidence="7">Cytoplasm</location>
    </subcellularLocation>
</comment>
<comment type="subunit">
    <text evidence="7">Monomer.</text>
</comment>
<comment type="pathway">
    <text evidence="7">Metabolic intermediate biosynthesis; chorismate biosynthesis; chorismate from D-erythrose 4-phosphate and phosphoenolpyruvate: step 5/7.</text>
</comment>
<keyword evidence="6 7" id="KW-0057">Aromatic amino acid biosynthesis</keyword>
<dbReference type="GO" id="GO:0009073">
    <property type="term" value="P:aromatic amino acid family biosynthetic process"/>
    <property type="evidence" value="ECO:0007669"/>
    <property type="project" value="UniProtKB-KW"/>
</dbReference>
<keyword evidence="7" id="KW-0963">Cytoplasm</keyword>
<comment type="function">
    <text evidence="7">Catalyzes the specific phosphorylation of the 3-hydroxyl group of shikimic acid using ATP as a cosubstrate.</text>
</comment>
<comment type="similarity">
    <text evidence="7">Belongs to the shikimate kinase family.</text>
</comment>
<keyword evidence="7" id="KW-0479">Metal-binding</keyword>
<dbReference type="Pfam" id="PF01202">
    <property type="entry name" value="SKI"/>
    <property type="match status" value="1"/>
</dbReference>
<dbReference type="Gene3D" id="3.40.50.300">
    <property type="entry name" value="P-loop containing nucleotide triphosphate hydrolases"/>
    <property type="match status" value="1"/>
</dbReference>
<feature type="binding site" evidence="7">
    <location>
        <position position="79"/>
    </location>
    <ligand>
        <name>substrate</name>
    </ligand>
</feature>
<gene>
    <name evidence="7" type="primary">aroK</name>
    <name evidence="8" type="ORF">H9873_09465</name>
</gene>
<protein>
    <recommendedName>
        <fullName evidence="7">Shikimate kinase</fullName>
        <shortName evidence="7">SK</shortName>
        <ecNumber evidence="7">2.7.1.71</ecNumber>
    </recommendedName>
</protein>
<reference evidence="8" key="2">
    <citation type="submission" date="2021-04" db="EMBL/GenBank/DDBJ databases">
        <authorList>
            <person name="Gilroy R."/>
        </authorList>
    </citation>
    <scope>NUCLEOTIDE SEQUENCE</scope>
    <source>
        <strain evidence="8">ChiSxjej1B13-11762</strain>
    </source>
</reference>
<comment type="cofactor">
    <cofactor evidence="7">
        <name>Mg(2+)</name>
        <dbReference type="ChEBI" id="CHEBI:18420"/>
    </cofactor>
    <text evidence="7">Binds 1 Mg(2+) ion per subunit.</text>
</comment>
<keyword evidence="2 7" id="KW-0808">Transferase</keyword>
<feature type="binding site" evidence="7">
    <location>
        <begin position="12"/>
        <end position="17"/>
    </location>
    <ligand>
        <name>ATP</name>
        <dbReference type="ChEBI" id="CHEBI:30616"/>
    </ligand>
</feature>
<feature type="binding site" evidence="7">
    <location>
        <position position="34"/>
    </location>
    <ligand>
        <name>substrate</name>
    </ligand>
</feature>
<dbReference type="GO" id="GO:0000287">
    <property type="term" value="F:magnesium ion binding"/>
    <property type="evidence" value="ECO:0007669"/>
    <property type="project" value="UniProtKB-UniRule"/>
</dbReference>
<dbReference type="CDD" id="cd00464">
    <property type="entry name" value="SK"/>
    <property type="match status" value="1"/>
</dbReference>
<dbReference type="GO" id="GO:0004765">
    <property type="term" value="F:shikimate kinase activity"/>
    <property type="evidence" value="ECO:0007669"/>
    <property type="project" value="UniProtKB-UniRule"/>
</dbReference>
<comment type="caution">
    <text evidence="8">The sequence shown here is derived from an EMBL/GenBank/DDBJ whole genome shotgun (WGS) entry which is preliminary data.</text>
</comment>
<dbReference type="InterPro" id="IPR027417">
    <property type="entry name" value="P-loop_NTPase"/>
</dbReference>
<keyword evidence="1 7" id="KW-0028">Amino-acid biosynthesis</keyword>
<evidence type="ECO:0000313" key="8">
    <source>
        <dbReference type="EMBL" id="HIW84538.1"/>
    </source>
</evidence>
<dbReference type="AlphaFoldDB" id="A0A9D1UEP1"/>
<dbReference type="EC" id="2.7.1.71" evidence="7"/>
<dbReference type="GO" id="GO:0005829">
    <property type="term" value="C:cytosol"/>
    <property type="evidence" value="ECO:0007669"/>
    <property type="project" value="TreeGrafter"/>
</dbReference>
<dbReference type="PANTHER" id="PTHR21087">
    <property type="entry name" value="SHIKIMATE KINASE"/>
    <property type="match status" value="1"/>
</dbReference>
<evidence type="ECO:0000256" key="3">
    <source>
        <dbReference type="ARBA" id="ARBA00022741"/>
    </source>
</evidence>
<evidence type="ECO:0000256" key="7">
    <source>
        <dbReference type="HAMAP-Rule" id="MF_00109"/>
    </source>
</evidence>
<proteinExistence type="inferred from homology"/>
<dbReference type="GO" id="GO:0005524">
    <property type="term" value="F:ATP binding"/>
    <property type="evidence" value="ECO:0007669"/>
    <property type="project" value="UniProtKB-UniRule"/>
</dbReference>
<organism evidence="8 9">
    <name type="scientific">Candidatus Dorea gallistercoris</name>
    <dbReference type="NCBI Taxonomy" id="2838542"/>
    <lineage>
        <taxon>Bacteria</taxon>
        <taxon>Bacillati</taxon>
        <taxon>Bacillota</taxon>
        <taxon>Clostridia</taxon>
        <taxon>Lachnospirales</taxon>
        <taxon>Lachnospiraceae</taxon>
        <taxon>Dorea</taxon>
    </lineage>
</organism>